<evidence type="ECO:0000256" key="2">
    <source>
        <dbReference type="ARBA" id="ARBA00022801"/>
    </source>
</evidence>
<dbReference type="SUPFAM" id="SSF51126">
    <property type="entry name" value="Pectin lyase-like"/>
    <property type="match status" value="1"/>
</dbReference>
<name>A0ABX0C623_9BIFI</name>
<dbReference type="Pfam" id="PF00295">
    <property type="entry name" value="Glyco_hydro_28"/>
    <property type="match status" value="1"/>
</dbReference>
<accession>A0ABX0C623</accession>
<comment type="caution">
    <text evidence="6">The sequence shown here is derived from an EMBL/GenBank/DDBJ whole genome shotgun (WGS) entry which is preliminary data.</text>
</comment>
<dbReference type="InterPro" id="IPR011050">
    <property type="entry name" value="Pectin_lyase_fold/virulence"/>
</dbReference>
<evidence type="ECO:0000313" key="7">
    <source>
        <dbReference type="Proteomes" id="UP000475155"/>
    </source>
</evidence>
<dbReference type="EMBL" id="WHZU01000001">
    <property type="protein sequence ID" value="NEH10586.1"/>
    <property type="molecule type" value="Genomic_DNA"/>
</dbReference>
<proteinExistence type="inferred from homology"/>
<evidence type="ECO:0000256" key="1">
    <source>
        <dbReference type="ARBA" id="ARBA00008834"/>
    </source>
</evidence>
<protein>
    <submittedName>
        <fullName evidence="6">Polygalacturonase</fullName>
    </submittedName>
</protein>
<evidence type="ECO:0000256" key="4">
    <source>
        <dbReference type="RuleBase" id="RU361169"/>
    </source>
</evidence>
<dbReference type="PANTHER" id="PTHR31339">
    <property type="entry name" value="PECTIN LYASE-RELATED"/>
    <property type="match status" value="1"/>
</dbReference>
<evidence type="ECO:0000256" key="3">
    <source>
        <dbReference type="ARBA" id="ARBA00023295"/>
    </source>
</evidence>
<dbReference type="InterPro" id="IPR051801">
    <property type="entry name" value="GH28_Enzymes"/>
</dbReference>
<gene>
    <name evidence="5" type="ORF">GFD18_00480</name>
    <name evidence="6" type="ORF">GFD18_00735</name>
</gene>
<dbReference type="InterPro" id="IPR006626">
    <property type="entry name" value="PbH1"/>
</dbReference>
<dbReference type="PANTHER" id="PTHR31339:SF9">
    <property type="entry name" value="PLASMIN AND FIBRONECTIN-BINDING PROTEIN A"/>
    <property type="match status" value="1"/>
</dbReference>
<dbReference type="Proteomes" id="UP000475155">
    <property type="component" value="Unassembled WGS sequence"/>
</dbReference>
<sequence length="461" mass="51234">MTIDPRTYGAKADGTTNDAAAIQRAIDACAANGGGTVRLTDGAFLSGTLFMKSNVYLNVAASARLVASPNIADYSPDVHHNRYRNETNIDRCFIYAEDAHDFGLIGHGMIEGQAEAFPNEGSIYRPMMIRVLRCSNVHIENLRLYNAAAWTTAFLDSEYIWVRGVDIRNDKRYNGDGLDFDGCAHVFVSDCYVRGTDDNFCLQASSKALPVHDVHVTNCEFSGICAGIRIGLKSIGDIRNVTISNCTLDRVWREGIKIESTEGGTISDISVSNIVMRNVTRPIFVILNNRFEPDDYGTSIELDHVPAIGRLENIDISHLTAVDDEEMANTHMRFTDDVMGSPRFNGIRFDAADGHPISGVTLSDIRYTFIGGVKQSDIPAGEYPKVLDRLVAPEGRSSENYWPDWSRTSFMDLRNVADLQLRNVRLRTLHDDERPAILTDGCDDMAADNIRVNGRSWKRYS</sequence>
<organism evidence="6 7">
    <name type="scientific">Bifidobacterium saimiriisciurei</name>
    <dbReference type="NCBI Taxonomy" id="2661627"/>
    <lineage>
        <taxon>Bacteria</taxon>
        <taxon>Bacillati</taxon>
        <taxon>Actinomycetota</taxon>
        <taxon>Actinomycetes</taxon>
        <taxon>Bifidobacteriales</taxon>
        <taxon>Bifidobacteriaceae</taxon>
        <taxon>Bifidobacterium</taxon>
    </lineage>
</organism>
<evidence type="ECO:0000313" key="6">
    <source>
        <dbReference type="EMBL" id="NEH10631.1"/>
    </source>
</evidence>
<keyword evidence="3 4" id="KW-0326">Glycosidase</keyword>
<dbReference type="EMBL" id="WHZU01000001">
    <property type="protein sequence ID" value="NEH10631.1"/>
    <property type="molecule type" value="Genomic_DNA"/>
</dbReference>
<dbReference type="InterPro" id="IPR000743">
    <property type="entry name" value="Glyco_hydro_28"/>
</dbReference>
<dbReference type="RefSeq" id="WP_163200072.1">
    <property type="nucleotide sequence ID" value="NZ_WHZU01000001.1"/>
</dbReference>
<keyword evidence="7" id="KW-1185">Reference proteome</keyword>
<dbReference type="InterPro" id="IPR012334">
    <property type="entry name" value="Pectin_lyas_fold"/>
</dbReference>
<dbReference type="Gene3D" id="2.160.20.10">
    <property type="entry name" value="Single-stranded right-handed beta-helix, Pectin lyase-like"/>
    <property type="match status" value="1"/>
</dbReference>
<evidence type="ECO:0000313" key="5">
    <source>
        <dbReference type="EMBL" id="NEH10586.1"/>
    </source>
</evidence>
<comment type="similarity">
    <text evidence="1 4">Belongs to the glycosyl hydrolase 28 family.</text>
</comment>
<dbReference type="SMART" id="SM00710">
    <property type="entry name" value="PbH1"/>
    <property type="match status" value="5"/>
</dbReference>
<reference evidence="6 7" key="1">
    <citation type="submission" date="2019-10" db="EMBL/GenBank/DDBJ databases">
        <title>Bifidobacterium from non-human primates.</title>
        <authorList>
            <person name="Modesto M."/>
        </authorList>
    </citation>
    <scope>NUCLEOTIDE SEQUENCE [LARGE SCALE GENOMIC DNA]</scope>
    <source>
        <strain evidence="6 7">SMA1</strain>
    </source>
</reference>
<keyword evidence="2 4" id="KW-0378">Hydrolase</keyword>